<comment type="cofactor">
    <cofactor evidence="1 11">
        <name>Mg(2+)</name>
        <dbReference type="ChEBI" id="CHEBI:18420"/>
    </cofactor>
</comment>
<dbReference type="UniPathway" id="UPA00344"/>
<gene>
    <name evidence="13" type="primary">moeA3</name>
    <name evidence="13" type="ordered locus">TOL2_C43490</name>
</gene>
<dbReference type="SUPFAM" id="SSF53218">
    <property type="entry name" value="Molybdenum cofactor biosynthesis proteins"/>
    <property type="match status" value="1"/>
</dbReference>
<dbReference type="InterPro" id="IPR036135">
    <property type="entry name" value="MoeA_linker/N_sf"/>
</dbReference>
<dbReference type="CDD" id="cd00887">
    <property type="entry name" value="MoeA"/>
    <property type="match status" value="1"/>
</dbReference>
<evidence type="ECO:0000259" key="12">
    <source>
        <dbReference type="SMART" id="SM00852"/>
    </source>
</evidence>
<keyword evidence="7 11" id="KW-0479">Metal-binding</keyword>
<evidence type="ECO:0000256" key="6">
    <source>
        <dbReference type="ARBA" id="ARBA00022679"/>
    </source>
</evidence>
<dbReference type="HOGENOM" id="CLU_010186_7_1_7"/>
<accession>K0NP88</accession>
<dbReference type="PATRIC" id="fig|651182.5.peg.5118"/>
<dbReference type="GO" id="GO:0006777">
    <property type="term" value="P:Mo-molybdopterin cofactor biosynthetic process"/>
    <property type="evidence" value="ECO:0007669"/>
    <property type="project" value="UniProtKB-UniRule"/>
</dbReference>
<dbReference type="EC" id="2.10.1.1" evidence="11"/>
<comment type="pathway">
    <text evidence="3 11">Cofactor biosynthesis; molybdopterin biosynthesis.</text>
</comment>
<reference evidence="13 14" key="1">
    <citation type="journal article" date="2013" name="Environ. Microbiol.">
        <title>Complete genome, catabolic sub-proteomes and key-metabolites of Desulfobacula toluolica Tol2, a marine, aromatic compound-degrading, sulfate-reducing bacterium.</title>
        <authorList>
            <person name="Wohlbrand L."/>
            <person name="Jacob J.H."/>
            <person name="Kube M."/>
            <person name="Mussmann M."/>
            <person name="Jarling R."/>
            <person name="Beck A."/>
            <person name="Amann R."/>
            <person name="Wilkes H."/>
            <person name="Reinhardt R."/>
            <person name="Rabus R."/>
        </authorList>
    </citation>
    <scope>NUCLEOTIDE SEQUENCE [LARGE SCALE GENOMIC DNA]</scope>
    <source>
        <strain evidence="14">DSM 7467 / Tol2</strain>
    </source>
</reference>
<comment type="catalytic activity">
    <reaction evidence="10">
        <text>adenylyl-molybdopterin + molybdate = Mo-molybdopterin + AMP + H(+)</text>
        <dbReference type="Rhea" id="RHEA:35047"/>
        <dbReference type="ChEBI" id="CHEBI:15378"/>
        <dbReference type="ChEBI" id="CHEBI:36264"/>
        <dbReference type="ChEBI" id="CHEBI:62727"/>
        <dbReference type="ChEBI" id="CHEBI:71302"/>
        <dbReference type="ChEBI" id="CHEBI:456215"/>
        <dbReference type="EC" id="2.10.1.1"/>
    </reaction>
</comment>
<evidence type="ECO:0000256" key="9">
    <source>
        <dbReference type="ARBA" id="ARBA00023150"/>
    </source>
</evidence>
<keyword evidence="6 11" id="KW-0808">Transferase</keyword>
<dbReference type="SUPFAM" id="SSF63882">
    <property type="entry name" value="MoeA N-terminal region -like"/>
    <property type="match status" value="1"/>
</dbReference>
<dbReference type="RefSeq" id="WP_014959682.1">
    <property type="nucleotide sequence ID" value="NC_018645.1"/>
</dbReference>
<dbReference type="FunFam" id="3.40.980.10:FF:000004">
    <property type="entry name" value="Molybdopterin molybdenumtransferase"/>
    <property type="match status" value="1"/>
</dbReference>
<feature type="domain" description="MoaB/Mog" evidence="12">
    <location>
        <begin position="179"/>
        <end position="316"/>
    </location>
</feature>
<protein>
    <recommendedName>
        <fullName evidence="11">Molybdopterin molybdenumtransferase</fullName>
        <ecNumber evidence="11">2.10.1.1</ecNumber>
    </recommendedName>
</protein>
<keyword evidence="8 11" id="KW-0460">Magnesium</keyword>
<dbReference type="InterPro" id="IPR001453">
    <property type="entry name" value="MoaB/Mog_dom"/>
</dbReference>
<dbReference type="InterPro" id="IPR038987">
    <property type="entry name" value="MoeA-like"/>
</dbReference>
<dbReference type="Pfam" id="PF00994">
    <property type="entry name" value="MoCF_biosynth"/>
    <property type="match status" value="1"/>
</dbReference>
<dbReference type="Gene3D" id="2.170.190.11">
    <property type="entry name" value="Molybdopterin biosynthesis moea protein, domain 3"/>
    <property type="match status" value="1"/>
</dbReference>
<dbReference type="PANTHER" id="PTHR10192:SF5">
    <property type="entry name" value="GEPHYRIN"/>
    <property type="match status" value="1"/>
</dbReference>
<evidence type="ECO:0000256" key="10">
    <source>
        <dbReference type="ARBA" id="ARBA00047317"/>
    </source>
</evidence>
<keyword evidence="9 11" id="KW-0501">Molybdenum cofactor biosynthesis</keyword>
<sequence>MIDIKKVQKQILEATPVLGRESVPILDAVRRVLVQDIIVAEDLPASDISAMDGYAVSHTSLRSVSKQNPAYFKIIGESPAGKPCGAIVKEGEAVRIMTGGLVPEGADTVVKVEDTIEEDGYVICSIDPGCGEGIRFKGESLQTGEVVLHAGDVISPLEVGALASLRRAYVYVHRKPIVAILSTGDELSDFHEPPSPSKAMCSNLYALAAQVVEAGAKPLCIGIVQDDLEELQSQLYEALHADVIITSGGTSKGKYDLVHKAFSSLDMKMKFTNIFDKPGKPTVFGTIRKKLVFGLPGNPSATMLSFEQFIRPALLKMMGFQNISNASHNTNDPFSLIDSFNYGQGGNKEHHRAPQIPLGKTLSGNDNKYLKKKKQVCNTMPGCLKIVGR</sequence>
<evidence type="ECO:0000256" key="11">
    <source>
        <dbReference type="RuleBase" id="RU365090"/>
    </source>
</evidence>
<evidence type="ECO:0000256" key="8">
    <source>
        <dbReference type="ARBA" id="ARBA00022842"/>
    </source>
</evidence>
<dbReference type="SMART" id="SM00852">
    <property type="entry name" value="MoCF_biosynth"/>
    <property type="match status" value="1"/>
</dbReference>
<evidence type="ECO:0000256" key="3">
    <source>
        <dbReference type="ARBA" id="ARBA00005046"/>
    </source>
</evidence>
<dbReference type="GO" id="GO:0005829">
    <property type="term" value="C:cytosol"/>
    <property type="evidence" value="ECO:0007669"/>
    <property type="project" value="TreeGrafter"/>
</dbReference>
<comment type="similarity">
    <text evidence="4 11">Belongs to the MoeA family.</text>
</comment>
<keyword evidence="14" id="KW-1185">Reference proteome</keyword>
<evidence type="ECO:0000256" key="7">
    <source>
        <dbReference type="ARBA" id="ARBA00022723"/>
    </source>
</evidence>
<dbReference type="InterPro" id="IPR005110">
    <property type="entry name" value="MoeA_linker/N"/>
</dbReference>
<dbReference type="NCBIfam" id="NF045515">
    <property type="entry name" value="Glp_gephyrin"/>
    <property type="match status" value="1"/>
</dbReference>
<dbReference type="OrthoDB" id="9804758at2"/>
<name>K0NP88_DESTT</name>
<dbReference type="Gene3D" id="3.90.105.10">
    <property type="entry name" value="Molybdopterin biosynthesis moea protein, domain 2"/>
    <property type="match status" value="1"/>
</dbReference>
<dbReference type="GO" id="GO:0061599">
    <property type="term" value="F:molybdopterin molybdotransferase activity"/>
    <property type="evidence" value="ECO:0007669"/>
    <property type="project" value="UniProtKB-UniRule"/>
</dbReference>
<evidence type="ECO:0000313" key="14">
    <source>
        <dbReference type="Proteomes" id="UP000007347"/>
    </source>
</evidence>
<comment type="function">
    <text evidence="2 11">Catalyzes the insertion of molybdate into adenylated molybdopterin with the concomitant release of AMP.</text>
</comment>
<dbReference type="PANTHER" id="PTHR10192">
    <property type="entry name" value="MOLYBDOPTERIN BIOSYNTHESIS PROTEIN"/>
    <property type="match status" value="1"/>
</dbReference>
<evidence type="ECO:0000256" key="4">
    <source>
        <dbReference type="ARBA" id="ARBA00010763"/>
    </source>
</evidence>
<dbReference type="EMBL" id="FO203503">
    <property type="protein sequence ID" value="CCK82505.1"/>
    <property type="molecule type" value="Genomic_DNA"/>
</dbReference>
<evidence type="ECO:0000256" key="5">
    <source>
        <dbReference type="ARBA" id="ARBA00022505"/>
    </source>
</evidence>
<dbReference type="Pfam" id="PF03453">
    <property type="entry name" value="MoeA_N"/>
    <property type="match status" value="1"/>
</dbReference>
<evidence type="ECO:0000256" key="2">
    <source>
        <dbReference type="ARBA" id="ARBA00002901"/>
    </source>
</evidence>
<evidence type="ECO:0000313" key="13">
    <source>
        <dbReference type="EMBL" id="CCK82505.1"/>
    </source>
</evidence>
<dbReference type="AlphaFoldDB" id="K0NP88"/>
<organism evidence="13 14">
    <name type="scientific">Desulfobacula toluolica (strain DSM 7467 / Tol2)</name>
    <dbReference type="NCBI Taxonomy" id="651182"/>
    <lineage>
        <taxon>Bacteria</taxon>
        <taxon>Pseudomonadati</taxon>
        <taxon>Thermodesulfobacteriota</taxon>
        <taxon>Desulfobacteria</taxon>
        <taxon>Desulfobacterales</taxon>
        <taxon>Desulfobacteraceae</taxon>
        <taxon>Desulfobacula</taxon>
    </lineage>
</organism>
<evidence type="ECO:0000256" key="1">
    <source>
        <dbReference type="ARBA" id="ARBA00001946"/>
    </source>
</evidence>
<proteinExistence type="inferred from homology"/>
<dbReference type="GO" id="GO:0046872">
    <property type="term" value="F:metal ion binding"/>
    <property type="evidence" value="ECO:0007669"/>
    <property type="project" value="UniProtKB-UniRule"/>
</dbReference>
<dbReference type="STRING" id="651182.TOL2_C43490"/>
<dbReference type="Proteomes" id="UP000007347">
    <property type="component" value="Chromosome"/>
</dbReference>
<dbReference type="NCBIfam" id="TIGR00177">
    <property type="entry name" value="molyb_syn"/>
    <property type="match status" value="1"/>
</dbReference>
<dbReference type="InterPro" id="IPR036425">
    <property type="entry name" value="MoaB/Mog-like_dom_sf"/>
</dbReference>
<dbReference type="KEGG" id="dto:TOL2_C43490"/>
<dbReference type="Gene3D" id="3.40.980.10">
    <property type="entry name" value="MoaB/Mog-like domain"/>
    <property type="match status" value="1"/>
</dbReference>
<keyword evidence="5 11" id="KW-0500">Molybdenum</keyword>